<protein>
    <submittedName>
        <fullName evidence="2">Uncharacterized protein</fullName>
    </submittedName>
</protein>
<feature type="region of interest" description="Disordered" evidence="1">
    <location>
        <begin position="180"/>
        <end position="207"/>
    </location>
</feature>
<sequence length="397" mass="42000">MSVPPRASKPAKVPKVQLDKTYGPQPSLTGKYRTLVLYRCYQWTIGFDLQAAFESSTQRRLVCKTNATCSFNVTAEFTTFTEPPLTGQQGYAISPAGFCPNHNHAPPFLPLDVDAENARLALLSHGDPSVDNPPLVPAHGFAGSGGSSVAGGGPGGAPGGGAAPGFAESVTSGVPQGRTSFSGQTGTPLQQQHQQQFSPAPPQTPAFLQSTPQPPPTIASYSPMMQQQQPAQQMAPFGGGGGGGAPLLPDGTIDYDRCQQPLKHFLLEIHPSFASHLSAFAANSIPLETPPQDLLDLDAGTDDDRTLFGLFKDVKGLPLFLVALAADGVRKAKLRQARDPHRRIDPKIAVGLEKAKTEAWVRRKIAEGMPLVAAAAAAQQQQQQQQQGQAGVYPPHL</sequence>
<reference evidence="2 3" key="1">
    <citation type="submission" date="2021-12" db="EMBL/GenBank/DDBJ databases">
        <title>High titer production of polyol ester of fatty acids by Rhodotorula paludigena BS15 towards product separation-free biomass refinery.</title>
        <authorList>
            <person name="Mano J."/>
            <person name="Ono H."/>
            <person name="Tanaka T."/>
            <person name="Naito K."/>
            <person name="Sushida H."/>
            <person name="Ike M."/>
            <person name="Tokuyasu K."/>
            <person name="Kitaoka M."/>
        </authorList>
    </citation>
    <scope>NUCLEOTIDE SEQUENCE [LARGE SCALE GENOMIC DNA]</scope>
    <source>
        <strain evidence="2 3">BS15</strain>
    </source>
</reference>
<keyword evidence="3" id="KW-1185">Reference proteome</keyword>
<evidence type="ECO:0000313" key="2">
    <source>
        <dbReference type="EMBL" id="GJN94511.1"/>
    </source>
</evidence>
<feature type="region of interest" description="Disordered" evidence="1">
    <location>
        <begin position="1"/>
        <end position="20"/>
    </location>
</feature>
<proteinExistence type="predicted"/>
<dbReference type="AlphaFoldDB" id="A0AAV5GYC5"/>
<accession>A0AAV5GYC5</accession>
<evidence type="ECO:0000256" key="1">
    <source>
        <dbReference type="SAM" id="MobiDB-lite"/>
    </source>
</evidence>
<comment type="caution">
    <text evidence="2">The sequence shown here is derived from an EMBL/GenBank/DDBJ whole genome shotgun (WGS) entry which is preliminary data.</text>
</comment>
<evidence type="ECO:0000313" key="3">
    <source>
        <dbReference type="Proteomes" id="UP001342314"/>
    </source>
</evidence>
<dbReference type="Proteomes" id="UP001342314">
    <property type="component" value="Unassembled WGS sequence"/>
</dbReference>
<name>A0AAV5GYC5_9BASI</name>
<dbReference type="EMBL" id="BQKY01000017">
    <property type="protein sequence ID" value="GJN94511.1"/>
    <property type="molecule type" value="Genomic_DNA"/>
</dbReference>
<organism evidence="2 3">
    <name type="scientific">Rhodotorula paludigena</name>
    <dbReference type="NCBI Taxonomy" id="86838"/>
    <lineage>
        <taxon>Eukaryota</taxon>
        <taxon>Fungi</taxon>
        <taxon>Dikarya</taxon>
        <taxon>Basidiomycota</taxon>
        <taxon>Pucciniomycotina</taxon>
        <taxon>Microbotryomycetes</taxon>
        <taxon>Sporidiobolales</taxon>
        <taxon>Sporidiobolaceae</taxon>
        <taxon>Rhodotorula</taxon>
    </lineage>
</organism>
<feature type="compositionally biased region" description="Low complexity" evidence="1">
    <location>
        <begin position="188"/>
        <end position="198"/>
    </location>
</feature>
<gene>
    <name evidence="2" type="ORF">Rhopal_007593-T1</name>
</gene>